<dbReference type="KEGG" id="pdh:B9T62_10475"/>
<reference evidence="2 3" key="1">
    <citation type="submission" date="2017-06" db="EMBL/GenBank/DDBJ databases">
        <title>Complete genome sequence of Paenibacillus donghaensis KCTC 13049T isolated from East Sea sediment, South Korea.</title>
        <authorList>
            <person name="Jung B.K."/>
            <person name="Hong S.-J."/>
            <person name="Shin J.-H."/>
        </authorList>
    </citation>
    <scope>NUCLEOTIDE SEQUENCE [LARGE SCALE GENOMIC DNA]</scope>
    <source>
        <strain evidence="2 3">KCTC 13049</strain>
    </source>
</reference>
<dbReference type="EMBL" id="CP021780">
    <property type="protein sequence ID" value="ASA21175.1"/>
    <property type="molecule type" value="Genomic_DNA"/>
</dbReference>
<keyword evidence="1" id="KW-0472">Membrane</keyword>
<keyword evidence="1" id="KW-0812">Transmembrane</keyword>
<sequence length="522" mass="58451">MKPSDYGKPLNTTEDNWNAALQFSGEQPLPDDFTARVMEQVRGAEILPAHRIQVPWLRHKQISQSARRAWTWGMAVTLGTVIAASAILYSPSLLSPANTTPSPGSRVILPKEWTDLHLMKAKELGIIQQPDIQVYDQGYTLSLQEVVADPNRMVINLRITDRSGQPANNAMSMFSSSWLKLRNEAGQIIGKGTMTVPMESRSENGTFKQEYLLMSYIFPNEEPGETVVIEAEVNELTVDSKRGKVVTGDWGFSYKVDMTKANALTQTTKLDNTYTTPEGLSLEMENIVRSPAGVKLEFTTLLTDQAQARTPAELRDDLELMFHFENAKNEVLSPIVSSHGAVYTKHQSNTPDKLRWSYYVNDLPYDSDSGPVRFILDGYAIPVTSEDSFTVRPQMLKQQPAIFNAQGDLLKVHDIKITETADEPGPSAWMAISGQYFNRLAGDQWIARDELGQKYEVVRRGSYSIGEDVTFGQTDDHTNLIYLIAKNVKTLPKELTLTRTLTDKKYTNVAWSFELPEGAAKD</sequence>
<evidence type="ECO:0000313" key="3">
    <source>
        <dbReference type="Proteomes" id="UP000249890"/>
    </source>
</evidence>
<feature type="transmembrane region" description="Helical" evidence="1">
    <location>
        <begin position="69"/>
        <end position="89"/>
    </location>
</feature>
<gene>
    <name evidence="2" type="ORF">B9T62_10475</name>
</gene>
<evidence type="ECO:0000313" key="2">
    <source>
        <dbReference type="EMBL" id="ASA21175.1"/>
    </source>
</evidence>
<evidence type="ECO:0008006" key="4">
    <source>
        <dbReference type="Google" id="ProtNLM"/>
    </source>
</evidence>
<dbReference type="Proteomes" id="UP000249890">
    <property type="component" value="Chromosome"/>
</dbReference>
<dbReference type="RefSeq" id="WP_087915188.1">
    <property type="nucleotide sequence ID" value="NZ_CP021780.1"/>
</dbReference>
<dbReference type="Gene3D" id="2.60.40.1630">
    <property type="entry name" value="bacillus anthracis domain"/>
    <property type="match status" value="1"/>
</dbReference>
<keyword evidence="3" id="KW-1185">Reference proteome</keyword>
<protein>
    <recommendedName>
        <fullName evidence="4">DUF4179 domain-containing protein</fullName>
    </recommendedName>
</protein>
<keyword evidence="1" id="KW-1133">Transmembrane helix</keyword>
<evidence type="ECO:0000256" key="1">
    <source>
        <dbReference type="SAM" id="Phobius"/>
    </source>
</evidence>
<accession>A0A2Z2KBU3</accession>
<organism evidence="2 3">
    <name type="scientific">Paenibacillus donghaensis</name>
    <dbReference type="NCBI Taxonomy" id="414771"/>
    <lineage>
        <taxon>Bacteria</taxon>
        <taxon>Bacillati</taxon>
        <taxon>Bacillota</taxon>
        <taxon>Bacilli</taxon>
        <taxon>Bacillales</taxon>
        <taxon>Paenibacillaceae</taxon>
        <taxon>Paenibacillus</taxon>
    </lineage>
</organism>
<proteinExistence type="predicted"/>
<name>A0A2Z2KBU3_9BACL</name>
<dbReference type="OrthoDB" id="2460662at2"/>
<dbReference type="AlphaFoldDB" id="A0A2Z2KBU3"/>